<keyword evidence="2" id="KW-1185">Reference proteome</keyword>
<sequence length="54" mass="6500">MNFVDPRTGVNTQGIENRWSIYKLKFRSRYITCKSELSLMLSEFMFNLNLKKIH</sequence>
<dbReference type="HOGENOM" id="CLU_3055825_0_0_1"/>
<evidence type="ECO:0008006" key="3">
    <source>
        <dbReference type="Google" id="ProtNLM"/>
    </source>
</evidence>
<name>A0A059EWX1_9MICR</name>
<dbReference type="Proteomes" id="UP000030655">
    <property type="component" value="Unassembled WGS sequence"/>
</dbReference>
<dbReference type="OrthoDB" id="10364165at2759"/>
<proteinExistence type="predicted"/>
<gene>
    <name evidence="1" type="ORF">H312_03398</name>
</gene>
<organism evidence="1 2">
    <name type="scientific">Anncaliia algerae PRA339</name>
    <dbReference type="NCBI Taxonomy" id="1288291"/>
    <lineage>
        <taxon>Eukaryota</taxon>
        <taxon>Fungi</taxon>
        <taxon>Fungi incertae sedis</taxon>
        <taxon>Microsporidia</taxon>
        <taxon>Tubulinosematoidea</taxon>
        <taxon>Tubulinosematidae</taxon>
        <taxon>Anncaliia</taxon>
    </lineage>
</organism>
<reference evidence="2" key="1">
    <citation type="submission" date="2013-02" db="EMBL/GenBank/DDBJ databases">
        <authorList>
            <consortium name="The Broad Institute Genome Sequencing Platform"/>
            <person name="Cuomo C."/>
            <person name="Becnel J."/>
            <person name="Sanscrainte N."/>
            <person name="Walker B."/>
            <person name="Young S.K."/>
            <person name="Zeng Q."/>
            <person name="Gargeya S."/>
            <person name="Fitzgerald M."/>
            <person name="Haas B."/>
            <person name="Abouelleil A."/>
            <person name="Alvarado L."/>
            <person name="Arachchi H.M."/>
            <person name="Berlin A.M."/>
            <person name="Chapman S.B."/>
            <person name="Dewar J."/>
            <person name="Goldberg J."/>
            <person name="Griggs A."/>
            <person name="Gujja S."/>
            <person name="Hansen M."/>
            <person name="Howarth C."/>
            <person name="Imamovic A."/>
            <person name="Larimer J."/>
            <person name="McCowan C."/>
            <person name="Murphy C."/>
            <person name="Neiman D."/>
            <person name="Pearson M."/>
            <person name="Priest M."/>
            <person name="Roberts A."/>
            <person name="Saif S."/>
            <person name="Shea T."/>
            <person name="Sisk P."/>
            <person name="Sykes S."/>
            <person name="Wortman J."/>
            <person name="Nusbaum C."/>
            <person name="Birren B."/>
        </authorList>
    </citation>
    <scope>NUCLEOTIDE SEQUENCE [LARGE SCALE GENOMIC DNA]</scope>
    <source>
        <strain evidence="2">PRA339</strain>
    </source>
</reference>
<dbReference type="VEuPathDB" id="MicrosporidiaDB:H312_03398"/>
<evidence type="ECO:0000313" key="2">
    <source>
        <dbReference type="Proteomes" id="UP000030655"/>
    </source>
</evidence>
<reference evidence="1 2" key="2">
    <citation type="submission" date="2014-03" db="EMBL/GenBank/DDBJ databases">
        <title>The Genome Sequence of Anncaliia algerae insect isolate PRA339.</title>
        <authorList>
            <consortium name="The Broad Institute Genome Sequencing Platform"/>
            <consortium name="The Broad Institute Genome Sequencing Center for Infectious Disease"/>
            <person name="Cuomo C."/>
            <person name="Becnel J."/>
            <person name="Sanscrainte N."/>
            <person name="Walker B."/>
            <person name="Young S.K."/>
            <person name="Zeng Q."/>
            <person name="Gargeya S."/>
            <person name="Fitzgerald M."/>
            <person name="Haas B."/>
            <person name="Abouelleil A."/>
            <person name="Alvarado L."/>
            <person name="Arachchi H.M."/>
            <person name="Berlin A.M."/>
            <person name="Chapman S.B."/>
            <person name="Dewar J."/>
            <person name="Goldberg J."/>
            <person name="Griggs A."/>
            <person name="Gujja S."/>
            <person name="Hansen M."/>
            <person name="Howarth C."/>
            <person name="Imamovic A."/>
            <person name="Larimer J."/>
            <person name="McCowan C."/>
            <person name="Murphy C."/>
            <person name="Neiman D."/>
            <person name="Pearson M."/>
            <person name="Priest M."/>
            <person name="Roberts A."/>
            <person name="Saif S."/>
            <person name="Shea T."/>
            <person name="Sisk P."/>
            <person name="Sykes S."/>
            <person name="Wortman J."/>
            <person name="Nusbaum C."/>
            <person name="Birren B."/>
        </authorList>
    </citation>
    <scope>NUCLEOTIDE SEQUENCE [LARGE SCALE GENOMIC DNA]</scope>
    <source>
        <strain evidence="1 2">PRA339</strain>
    </source>
</reference>
<feature type="non-terminal residue" evidence="1">
    <location>
        <position position="54"/>
    </location>
</feature>
<dbReference type="EMBL" id="KK365323">
    <property type="protein sequence ID" value="KCZ79216.1"/>
    <property type="molecule type" value="Genomic_DNA"/>
</dbReference>
<evidence type="ECO:0000313" key="1">
    <source>
        <dbReference type="EMBL" id="KCZ79216.1"/>
    </source>
</evidence>
<dbReference type="AlphaFoldDB" id="A0A059EWX1"/>
<accession>A0A059EWX1</accession>
<protein>
    <recommendedName>
        <fullName evidence="3">Transposase</fullName>
    </recommendedName>
</protein>